<comment type="subcellular location">
    <subcellularLocation>
        <location evidence="2">Nucleus</location>
    </subcellularLocation>
</comment>
<keyword evidence="9" id="KW-0539">Nucleus</keyword>
<dbReference type="GO" id="GO:0005634">
    <property type="term" value="C:nucleus"/>
    <property type="evidence" value="ECO:0007669"/>
    <property type="project" value="UniProtKB-SubCell"/>
</dbReference>
<comment type="cofactor">
    <cofactor evidence="1">
        <name>[4Fe-4S] cluster</name>
        <dbReference type="ChEBI" id="CHEBI:49883"/>
    </cofactor>
</comment>
<dbReference type="Pfam" id="PF15628">
    <property type="entry name" value="RRM_DME"/>
    <property type="match status" value="1"/>
</dbReference>
<dbReference type="GO" id="GO:0006284">
    <property type="term" value="P:base-excision repair"/>
    <property type="evidence" value="ECO:0007669"/>
    <property type="project" value="InterPro"/>
</dbReference>
<sequence length="1585" mass="176395">MDFSRQTSISQAKDVQIEDSWIPATPAKPGAPKPQSICKDSQEIQPSEAYLSEFEKFLQEKAAEEAGVLEFERFSSGSSEETEGQVSIWGSSNSSGGKRGFNSMEEAVAANSQLLGDNVGIYKEIPTYVEETMLNNMPFSDLLKLVGNESASVSGSSLVHSSPIDICLSLGSSFQSGMPGTPQCGISFPCEPSFDLNSPAETTAIMRQNISQFAPVTPGIANSSIHEAAKRVEVNEDEQLQLQDDHDPDRVKAQQKPRRKRHRPKVVREGPVKRARKPSTPKAEGPAETPTGKRKYIRKKGLDKPAATPPAEEQNDRANDPKTVGPAEKSCRRSLNFEFESQVRDESSSCKTPSNCDLQSQVRAEKTQVGIAYEFTHSRNQAIEAYPPMLGKQASNPLTPSKTEDAQNSSTRGKCHIVFSNETHDKEASSIQKMVDQNAHSAPRSPTNSKCSGCVNVTGSQYGPLLAHHMFPVNEDNSGKNFGGHFAKTYKRRRTEEGHCSATSSPMSSVTTAQDPVKLLGTTASVMQGPEISHQSRTCIGALSSSLPIWRSMFSLDPCFMQSRHHGISYRSNQDADQEQNALVPYLYHMRYQQQNELMAYNMRYQEANQLVVYQRDGIVVPFEGSSSPVKRRRPRPKVDLDEETTRVWNLLIQDINSEGIDGTEEKAKWWEEERRVFRGRADSFIARMHLIQGDRRFSKWKGSVVDSVVGVFLTQNVSDHLSSSAFMSLAARFPLKSKNNNNPSKEEGTGILIQEPEFSVQESDDSIGWQGEKSNLTGCDKSSMTVQDVEHNEAKEVVSSNESSQNSADSSITQTTEGKETCLQANSEAKLMSGSKPNSFGGSTSFVELLEMAEMPMLRAVYESMTHEFDPQDQYKDRLDGPKASSGSKIRSICNLHLTHNSRYSSNKNLQCASEESELSAESTIQDAVQNINDNSRKTEVKTGQTNLKTLNGMKVNTYDEKSDKTGKEKDNQVDWDSLRKQAEVNGKSKRTVNTMDSLDWEEIRCADVNVIADAIKERGMNNRLAERIKDFLNRLVRDHGSIDLEWLRDIPPDKAKEYLLSIRGLGLKSVECVRLLTLHHLAFPVDTNVGRIAVRLGWVPLRPLPESLQLHLLELYPVLESIQKYLWPRLCKLDQRTLYELHYQMITFGKVFCTKNRPNCNACPLRGECRHFASAFASARLALPAPEEEKGTLSTVKNTAADKSPAEVMGQMQLPPPQANLQLEPHSKIGNCAPVIEEPATPGPIIEEPATPEPIIEEPASPELIQTQILESDIEDRLCEDPEEIPTIRLNIAEFTQNLQNYMEKNMELQEGDMSKALVALTPDAASIPVPKLKNVNQLRTEHQVYELPDSHPLLAGLDTREPDDPCPYLLAIWTPGETAESIQPPDGMCSSQESGKLCDEKTCFSCNNIREANSLTVRGTLLIPCRTANRGSFPLNGTYFQVNEVFADHESSLKPIDVPRAWIWNLPRRTVYFGTSIPTIFKGLSTEGIQYCFWRGFVCVRGFDRKKRAPRPLMARLHFPASKLAKAKGKTSENQGHNEPNMADTRLKFPQVYEKQQQAGIELASNKADLVLGILGSIPNPQ</sequence>
<evidence type="ECO:0000256" key="7">
    <source>
        <dbReference type="ARBA" id="ARBA00023014"/>
    </source>
</evidence>
<comment type="similarity">
    <text evidence="3">Belongs to the DNA glycosylase family. DEMETER subfamily.</text>
</comment>
<accession>A0A0U2GNK9</accession>
<feature type="compositionally biased region" description="Basic residues" evidence="10">
    <location>
        <begin position="292"/>
        <end position="301"/>
    </location>
</feature>
<keyword evidence="12" id="KW-0808">Transferase</keyword>
<dbReference type="GO" id="GO:0008168">
    <property type="term" value="F:methyltransferase activity"/>
    <property type="evidence" value="ECO:0007669"/>
    <property type="project" value="UniProtKB-KW"/>
</dbReference>
<dbReference type="GO" id="GO:0046872">
    <property type="term" value="F:metal ion binding"/>
    <property type="evidence" value="ECO:0007669"/>
    <property type="project" value="UniProtKB-KW"/>
</dbReference>
<feature type="compositionally biased region" description="Basic residues" evidence="10">
    <location>
        <begin position="253"/>
        <end position="265"/>
    </location>
</feature>
<name>A0A0U2GNK9_LONJA</name>
<dbReference type="Gene3D" id="1.10.1670.10">
    <property type="entry name" value="Helix-hairpin-Helix base-excision DNA repair enzymes (C-terminal)"/>
    <property type="match status" value="1"/>
</dbReference>
<dbReference type="CDD" id="cd00056">
    <property type="entry name" value="ENDO3c"/>
    <property type="match status" value="1"/>
</dbReference>
<dbReference type="InterPro" id="IPR011257">
    <property type="entry name" value="DNA_glycosylase"/>
</dbReference>
<feature type="domain" description="HhH-GPD" evidence="11">
    <location>
        <begin position="987"/>
        <end position="1153"/>
    </location>
</feature>
<evidence type="ECO:0000256" key="5">
    <source>
        <dbReference type="ARBA" id="ARBA00022723"/>
    </source>
</evidence>
<dbReference type="GO" id="GO:0003906">
    <property type="term" value="F:DNA-(apurinic or apyrimidinic site) endonuclease activity"/>
    <property type="evidence" value="ECO:0007669"/>
    <property type="project" value="UniProtKB-ARBA"/>
</dbReference>
<keyword evidence="6" id="KW-0408">Iron</keyword>
<reference evidence="12" key="1">
    <citation type="submission" date="2014-11" db="EMBL/GenBank/DDBJ databases">
        <authorList>
            <person name="Zhu J."/>
            <person name="Qi W."/>
            <person name="Song R."/>
        </authorList>
    </citation>
    <scope>NUCLEOTIDE SEQUENCE</scope>
</reference>
<feature type="region of interest" description="Disordered" evidence="10">
    <location>
        <begin position="390"/>
        <end position="413"/>
    </location>
</feature>
<dbReference type="InterPro" id="IPR028925">
    <property type="entry name" value="RRM_DME"/>
</dbReference>
<feature type="compositionally biased region" description="Polar residues" evidence="10">
    <location>
        <begin position="393"/>
        <end position="412"/>
    </location>
</feature>
<feature type="region of interest" description="Disordered" evidence="10">
    <location>
        <begin position="341"/>
        <end position="360"/>
    </location>
</feature>
<keyword evidence="7" id="KW-0411">Iron-sulfur</keyword>
<evidence type="ECO:0000256" key="9">
    <source>
        <dbReference type="ARBA" id="ARBA00023242"/>
    </source>
</evidence>
<feature type="compositionally biased region" description="Low complexity" evidence="10">
    <location>
        <begin position="798"/>
        <end position="812"/>
    </location>
</feature>
<dbReference type="GO" id="GO:0035514">
    <property type="term" value="F:DNA demethylase activity"/>
    <property type="evidence" value="ECO:0007669"/>
    <property type="project" value="InterPro"/>
</dbReference>
<evidence type="ECO:0000256" key="4">
    <source>
        <dbReference type="ARBA" id="ARBA00022485"/>
    </source>
</evidence>
<evidence type="ECO:0000256" key="10">
    <source>
        <dbReference type="SAM" id="MobiDB-lite"/>
    </source>
</evidence>
<organism evidence="12">
    <name type="scientific">Lonicera japonica</name>
    <name type="common">Japanese honeysuckle</name>
    <name type="synonym">Lonicera aureoreticulata</name>
    <dbReference type="NCBI Taxonomy" id="105884"/>
    <lineage>
        <taxon>Eukaryota</taxon>
        <taxon>Viridiplantae</taxon>
        <taxon>Streptophyta</taxon>
        <taxon>Embryophyta</taxon>
        <taxon>Tracheophyta</taxon>
        <taxon>Spermatophyta</taxon>
        <taxon>Magnoliopsida</taxon>
        <taxon>eudicotyledons</taxon>
        <taxon>Gunneridae</taxon>
        <taxon>Pentapetalae</taxon>
        <taxon>asterids</taxon>
        <taxon>campanulids</taxon>
        <taxon>Dipsacales</taxon>
        <taxon>Caprifoliaceae</taxon>
        <taxon>Lonicera</taxon>
    </lineage>
</organism>
<keyword evidence="8" id="KW-0238">DNA-binding</keyword>
<dbReference type="SMART" id="SM00525">
    <property type="entry name" value="FES"/>
    <property type="match status" value="1"/>
</dbReference>
<dbReference type="SUPFAM" id="SSF48150">
    <property type="entry name" value="DNA-glycosylase"/>
    <property type="match status" value="1"/>
</dbReference>
<dbReference type="InterPro" id="IPR044811">
    <property type="entry name" value="DME/ROS1"/>
</dbReference>
<evidence type="ECO:0000256" key="2">
    <source>
        <dbReference type="ARBA" id="ARBA00004123"/>
    </source>
</evidence>
<dbReference type="GO" id="GO:0019104">
    <property type="term" value="F:DNA N-glycosylase activity"/>
    <property type="evidence" value="ECO:0007669"/>
    <property type="project" value="InterPro"/>
</dbReference>
<evidence type="ECO:0000256" key="3">
    <source>
        <dbReference type="ARBA" id="ARBA00005646"/>
    </source>
</evidence>
<dbReference type="InterPro" id="IPR003265">
    <property type="entry name" value="HhH-GPD_domain"/>
</dbReference>
<dbReference type="GO" id="GO:0141166">
    <property type="term" value="P:chromosomal 5-methylcytosine DNA demethylation pathway"/>
    <property type="evidence" value="ECO:0007669"/>
    <property type="project" value="InterPro"/>
</dbReference>
<dbReference type="PANTHER" id="PTHR46213:SF13">
    <property type="entry name" value="DEMETER-LIKE PROTEIN 2-RELATED"/>
    <property type="match status" value="1"/>
</dbReference>
<evidence type="ECO:0000256" key="6">
    <source>
        <dbReference type="ARBA" id="ARBA00023004"/>
    </source>
</evidence>
<dbReference type="PANTHER" id="PTHR46213">
    <property type="entry name" value="TRANSCRIPTIONAL ACTIVATOR DEMETER"/>
    <property type="match status" value="1"/>
</dbReference>
<keyword evidence="12" id="KW-0489">Methyltransferase</keyword>
<dbReference type="FunFam" id="1.10.1670.10:FF:000004">
    <property type="entry name" value="DNA glycosylase/AP lyase ROS1"/>
    <property type="match status" value="1"/>
</dbReference>
<protein>
    <submittedName>
        <fullName evidence="12">DNA demethylase</fullName>
    </submittedName>
</protein>
<feature type="compositionally biased region" description="Polar residues" evidence="10">
    <location>
        <begin position="349"/>
        <end position="360"/>
    </location>
</feature>
<feature type="compositionally biased region" description="Polar residues" evidence="10">
    <location>
        <begin position="1"/>
        <end position="13"/>
    </location>
</feature>
<keyword evidence="5" id="KW-0479">Metal-binding</keyword>
<keyword evidence="4" id="KW-0004">4Fe-4S</keyword>
<feature type="compositionally biased region" description="Basic and acidic residues" evidence="10">
    <location>
        <begin position="243"/>
        <end position="252"/>
    </location>
</feature>
<evidence type="ECO:0000256" key="1">
    <source>
        <dbReference type="ARBA" id="ARBA00001966"/>
    </source>
</evidence>
<evidence type="ECO:0000259" key="11">
    <source>
        <dbReference type="SMART" id="SM00478"/>
    </source>
</evidence>
<proteinExistence type="evidence at transcript level"/>
<dbReference type="GO" id="GO:0051539">
    <property type="term" value="F:4 iron, 4 sulfur cluster binding"/>
    <property type="evidence" value="ECO:0007669"/>
    <property type="project" value="UniProtKB-KW"/>
</dbReference>
<feature type="region of interest" description="Disordered" evidence="10">
    <location>
        <begin position="239"/>
        <end position="330"/>
    </location>
</feature>
<dbReference type="GO" id="GO:0003677">
    <property type="term" value="F:DNA binding"/>
    <property type="evidence" value="ECO:0007669"/>
    <property type="project" value="UniProtKB-KW"/>
</dbReference>
<dbReference type="InterPro" id="IPR028924">
    <property type="entry name" value="Perm-CXXC"/>
</dbReference>
<feature type="compositionally biased region" description="Low complexity" evidence="10">
    <location>
        <begin position="23"/>
        <end position="34"/>
    </location>
</feature>
<dbReference type="InterPro" id="IPR023170">
    <property type="entry name" value="HhH_base_excis_C"/>
</dbReference>
<evidence type="ECO:0000313" key="12">
    <source>
        <dbReference type="EMBL" id="ALA55996.1"/>
    </source>
</evidence>
<feature type="region of interest" description="Disordered" evidence="10">
    <location>
        <begin position="1"/>
        <end position="42"/>
    </location>
</feature>
<dbReference type="EMBL" id="KP116106">
    <property type="protein sequence ID" value="ALA55996.1"/>
    <property type="molecule type" value="mRNA"/>
</dbReference>
<evidence type="ECO:0000256" key="8">
    <source>
        <dbReference type="ARBA" id="ARBA00023125"/>
    </source>
</evidence>
<dbReference type="InterPro" id="IPR003651">
    <property type="entry name" value="Endonuclease3_FeS-loop_motif"/>
</dbReference>
<dbReference type="Gene3D" id="1.10.340.30">
    <property type="entry name" value="Hypothetical protein, domain 2"/>
    <property type="match status" value="1"/>
</dbReference>
<dbReference type="SMART" id="SM00478">
    <property type="entry name" value="ENDO3c"/>
    <property type="match status" value="1"/>
</dbReference>
<gene>
    <name evidence="12" type="primary">DME3</name>
</gene>
<feature type="region of interest" description="Disordered" evidence="10">
    <location>
        <begin position="793"/>
        <end position="820"/>
    </location>
</feature>
<dbReference type="Pfam" id="PF15629">
    <property type="entry name" value="Perm-CXXC"/>
    <property type="match status" value="1"/>
</dbReference>
<dbReference type="GO" id="GO:0032259">
    <property type="term" value="P:methylation"/>
    <property type="evidence" value="ECO:0007669"/>
    <property type="project" value="UniProtKB-KW"/>
</dbReference>